<name>S2E6R0_9ARCH</name>
<protein>
    <submittedName>
        <fullName evidence="1">Uncharacterized protein</fullName>
    </submittedName>
</protein>
<proteinExistence type="predicted"/>
<evidence type="ECO:0000313" key="1">
    <source>
        <dbReference type="EMBL" id="EPA06433.1"/>
    </source>
</evidence>
<gene>
    <name evidence="1" type="ORF">BG20_I0476</name>
</gene>
<organism evidence="1 2">
    <name type="scientific">Candidatus Nitrosarchaeum limnium BG20</name>
    <dbReference type="NCBI Taxonomy" id="859192"/>
    <lineage>
        <taxon>Archaea</taxon>
        <taxon>Nitrososphaerota</taxon>
        <taxon>Nitrososphaeria</taxon>
        <taxon>Nitrosopumilales</taxon>
        <taxon>Nitrosopumilaceae</taxon>
        <taxon>Nitrosarchaeum</taxon>
    </lineage>
</organism>
<reference evidence="1 2" key="1">
    <citation type="journal article" date="2012" name="J. Bacteriol.">
        <title>Genome Sequence of "Candidatus Nitrosoarchaeum limnia" BG20, a Low-Salinity Ammonia-Oxidizing Archaeon from the San Francisco Bay Estuary.</title>
        <authorList>
            <person name="Mosier A.C."/>
            <person name="Allen E.E."/>
            <person name="Kim M."/>
            <person name="Ferriera S."/>
            <person name="Francis C.A."/>
        </authorList>
    </citation>
    <scope>NUCLEOTIDE SEQUENCE [LARGE SCALE GENOMIC DNA]</scope>
    <source>
        <strain evidence="1 2">BG20</strain>
    </source>
</reference>
<keyword evidence="2" id="KW-1185">Reference proteome</keyword>
<accession>S2E6R0</accession>
<sequence length="76" mass="8737">MNNTGIITVNAPIMASDWYDFGFGTNVNELSFFTMDWLSLFCLEPHKLQYFADSGILELQVRQLINFICSVTSIFF</sequence>
<evidence type="ECO:0000313" key="2">
    <source>
        <dbReference type="Proteomes" id="UP000014065"/>
    </source>
</evidence>
<comment type="caution">
    <text evidence="1">The sequence shown here is derived from an EMBL/GenBank/DDBJ whole genome shotgun (WGS) entry which is preliminary data.</text>
</comment>
<dbReference type="Proteomes" id="UP000014065">
    <property type="component" value="Unassembled WGS sequence"/>
</dbReference>
<dbReference type="EMBL" id="AHJG01000050">
    <property type="protein sequence ID" value="EPA06433.1"/>
    <property type="molecule type" value="Genomic_DNA"/>
</dbReference>
<dbReference type="AlphaFoldDB" id="S2E6R0"/>